<sequence length="272" mass="28695">MSAVVDDGSADAWPGPRAGLKDHLATAVVLGIGVLSIVVGGLLATGGNTAALVYCLLFATAMALAAAFGVVIRRDRRELSSAVRTVAEGTEVRCAAAPFAILVALTSCFGILGVGAAIQIGVSGLSALLGAVGLFFASFGVAAAMRRLQRGGITLSESGISQRGWSFESRLDWSAVAGIERGFHGHPVIMVFGYANADWDRRHTTVLWRIDRLPPAPMIEVDCRRFDVNPSGLLSFLRTYVDEPDTRVELGTELALARARARRRTDGESTPG</sequence>
<feature type="transmembrane region" description="Helical" evidence="1">
    <location>
        <begin position="124"/>
        <end position="145"/>
    </location>
</feature>
<keyword evidence="1" id="KW-1133">Transmembrane helix</keyword>
<dbReference type="Proteomes" id="UP000467193">
    <property type="component" value="Chromosome"/>
</dbReference>
<proteinExistence type="predicted"/>
<feature type="transmembrane region" description="Helical" evidence="1">
    <location>
        <begin position="24"/>
        <end position="45"/>
    </location>
</feature>
<dbReference type="AlphaFoldDB" id="A0A7I7QLS4"/>
<keyword evidence="3" id="KW-1185">Reference proteome</keyword>
<name>A0A7I7QLS4_9MYCO</name>
<evidence type="ECO:0000256" key="1">
    <source>
        <dbReference type="SAM" id="Phobius"/>
    </source>
</evidence>
<keyword evidence="1" id="KW-0812">Transmembrane</keyword>
<keyword evidence="1" id="KW-0472">Membrane</keyword>
<dbReference type="EMBL" id="AP022588">
    <property type="protein sequence ID" value="BBY27000.1"/>
    <property type="molecule type" value="Genomic_DNA"/>
</dbReference>
<feature type="transmembrane region" description="Helical" evidence="1">
    <location>
        <begin position="51"/>
        <end position="73"/>
    </location>
</feature>
<evidence type="ECO:0000313" key="2">
    <source>
        <dbReference type="EMBL" id="BBY27000.1"/>
    </source>
</evidence>
<reference evidence="2 3" key="1">
    <citation type="journal article" date="2019" name="Emerg. Microbes Infect.">
        <title>Comprehensive subspecies identification of 175 nontuberculous mycobacteria species based on 7547 genomic profiles.</title>
        <authorList>
            <person name="Matsumoto Y."/>
            <person name="Kinjo T."/>
            <person name="Motooka D."/>
            <person name="Nabeya D."/>
            <person name="Jung N."/>
            <person name="Uechi K."/>
            <person name="Horii T."/>
            <person name="Iida T."/>
            <person name="Fujita J."/>
            <person name="Nakamura S."/>
        </authorList>
    </citation>
    <scope>NUCLEOTIDE SEQUENCE [LARGE SCALE GENOMIC DNA]</scope>
    <source>
        <strain evidence="2 3">JCM 17899</strain>
    </source>
</reference>
<feature type="transmembrane region" description="Helical" evidence="1">
    <location>
        <begin position="94"/>
        <end position="118"/>
    </location>
</feature>
<accession>A0A7I7QLS4</accession>
<gene>
    <name evidence="2" type="ORF">MSEDJ_10960</name>
</gene>
<protein>
    <submittedName>
        <fullName evidence="2">Uncharacterized protein</fullName>
    </submittedName>
</protein>
<dbReference type="KEGG" id="msei:MSEDJ_10960"/>
<evidence type="ECO:0000313" key="3">
    <source>
        <dbReference type="Proteomes" id="UP000467193"/>
    </source>
</evidence>
<organism evidence="2 3">
    <name type="scientific">Mycolicibacterium sediminis</name>
    <dbReference type="NCBI Taxonomy" id="1286180"/>
    <lineage>
        <taxon>Bacteria</taxon>
        <taxon>Bacillati</taxon>
        <taxon>Actinomycetota</taxon>
        <taxon>Actinomycetes</taxon>
        <taxon>Mycobacteriales</taxon>
        <taxon>Mycobacteriaceae</taxon>
        <taxon>Mycolicibacterium</taxon>
    </lineage>
</organism>